<feature type="transmembrane region" description="Helical" evidence="1">
    <location>
        <begin position="336"/>
        <end position="358"/>
    </location>
</feature>
<protein>
    <recommendedName>
        <fullName evidence="5">Haloacid dehalogenase</fullName>
    </recommendedName>
</protein>
<accession>A0A0V7ZH70</accession>
<dbReference type="EMBL" id="LMTZ01000132">
    <property type="protein sequence ID" value="KST63805.1"/>
    <property type="molecule type" value="Genomic_DNA"/>
</dbReference>
<dbReference type="SUPFAM" id="SSF56784">
    <property type="entry name" value="HAD-like"/>
    <property type="match status" value="1"/>
</dbReference>
<keyword evidence="1" id="KW-0812">Transmembrane</keyword>
<keyword evidence="1" id="KW-1133">Transmembrane helix</keyword>
<dbReference type="Proteomes" id="UP000053372">
    <property type="component" value="Unassembled WGS sequence"/>
</dbReference>
<feature type="transmembrane region" description="Helical" evidence="1">
    <location>
        <begin position="298"/>
        <end position="316"/>
    </location>
</feature>
<comment type="caution">
    <text evidence="3">The sequence shown here is derived from an EMBL/GenBank/DDBJ whole genome shotgun (WGS) entry which is preliminary data.</text>
</comment>
<evidence type="ECO:0000313" key="2">
    <source>
        <dbReference type="EMBL" id="KST63702.1"/>
    </source>
</evidence>
<feature type="transmembrane region" description="Helical" evidence="1">
    <location>
        <begin position="245"/>
        <end position="262"/>
    </location>
</feature>
<evidence type="ECO:0000256" key="1">
    <source>
        <dbReference type="SAM" id="Phobius"/>
    </source>
</evidence>
<feature type="transmembrane region" description="Helical" evidence="1">
    <location>
        <begin position="65"/>
        <end position="84"/>
    </location>
</feature>
<feature type="transmembrane region" description="Helical" evidence="1">
    <location>
        <begin position="379"/>
        <end position="401"/>
    </location>
</feature>
<dbReference type="Pfam" id="PF12710">
    <property type="entry name" value="HAD"/>
    <property type="match status" value="1"/>
</dbReference>
<dbReference type="InterPro" id="IPR036412">
    <property type="entry name" value="HAD-like_sf"/>
</dbReference>
<dbReference type="AlphaFoldDB" id="A0A0V7ZH70"/>
<gene>
    <name evidence="2" type="ORF">BC008_14540</name>
    <name evidence="3" type="ORF">BC008_15135</name>
</gene>
<organism evidence="3 4">
    <name type="scientific">Mastigocoleus testarum BC008</name>
    <dbReference type="NCBI Taxonomy" id="371196"/>
    <lineage>
        <taxon>Bacteria</taxon>
        <taxon>Bacillati</taxon>
        <taxon>Cyanobacteriota</taxon>
        <taxon>Cyanophyceae</taxon>
        <taxon>Nostocales</taxon>
        <taxon>Hapalosiphonaceae</taxon>
        <taxon>Mastigocoleus</taxon>
    </lineage>
</organism>
<evidence type="ECO:0000313" key="3">
    <source>
        <dbReference type="EMBL" id="KST63805.1"/>
    </source>
</evidence>
<feature type="transmembrane region" description="Helical" evidence="1">
    <location>
        <begin position="421"/>
        <end position="441"/>
    </location>
</feature>
<feature type="transmembrane region" description="Helical" evidence="1">
    <location>
        <begin position="35"/>
        <end position="53"/>
    </location>
</feature>
<keyword evidence="4" id="KW-1185">Reference proteome</keyword>
<reference evidence="3 4" key="1">
    <citation type="journal article" date="2015" name="Genome Announc.">
        <title>Draft Genome of the Euendolithic (true boring) Cyanobacterium Mastigocoleus testarum strain BC008.</title>
        <authorList>
            <person name="Guida B.S."/>
            <person name="Garcia-Pichel F."/>
        </authorList>
    </citation>
    <scope>NUCLEOTIDE SEQUENCE [LARGE SCALE GENOMIC DNA]</scope>
    <source>
        <strain evidence="3 4">BC008</strain>
    </source>
</reference>
<dbReference type="EMBL" id="LMTZ01000134">
    <property type="protein sequence ID" value="KST63702.1"/>
    <property type="molecule type" value="Genomic_DNA"/>
</dbReference>
<keyword evidence="1" id="KW-0472">Membrane</keyword>
<name>A0A0V7ZH70_9CYAN</name>
<sequence length="490" mass="56865">METAPDGTSILVDFDETLFLRNSTQEYLNSLQPRILGSFFLVMLSLIKPWNWLPNNIKGDISRDWLKVVLATLFFPWTLILWQFKAKKIARLYGNKILIEAINNNPNSRVIISSLGFDFIIRPLAKHLPVKIEQIICCRFWQGGSDRYKGKLAMTTTALGEDVVKDAILITDSNDDLPLLSRVSKPCLLVWPEAKNIHAMIDVYIPFFYLEKVKKPGQPYFMNEILGNDLLFLILASSWISFQPIIHAFSMTFMILSFWCIYETGYMENDLVAEKFEKKPKLTDTYQRYKTRINLWQPWIWSIILTIPGILLLELSKELTANLTLNFEFVSSHATSLLTDTLIWISLLIFVRVVFWIYNHIDKKTRVWLYPVLQACRCFGFLTVTVSNLVGTMIFTAHVISRWVPYIIYRYAKVDGWPKNIAQLFRVLIFGLLLTAVTLGTQDTSILISWQTFTIFAYCGYRGRRLPLEIIRSAHPVWKDQWGTHNSESK</sequence>
<evidence type="ECO:0000313" key="4">
    <source>
        <dbReference type="Proteomes" id="UP000053372"/>
    </source>
</evidence>
<evidence type="ECO:0008006" key="5">
    <source>
        <dbReference type="Google" id="ProtNLM"/>
    </source>
</evidence>
<proteinExistence type="predicted"/>